<evidence type="ECO:0000313" key="2">
    <source>
        <dbReference type="Proteomes" id="UP000196027"/>
    </source>
</evidence>
<dbReference type="EMBL" id="CP021425">
    <property type="protein sequence ID" value="ARU58829.1"/>
    <property type="molecule type" value="Genomic_DNA"/>
</dbReference>
<sequence>MAVQLIPPQQKVIPLVLETHAEEAAMLYLQWHEQRAAIEPDVRFMGRLKARIDAHLDGLLGARSKGWEVAQALLENHEPGEVFVVALLALMQNRELLRDLIEGALQDSALFTAIVDAFCWIPEREAGAWFQRFCQSSRPELVTFAVCRLISLREVQVPLDPVTVTQLKQRGLQGCYEAHVEALKTLLEYVVAYRDLSLVPELRKLALETREEPDYVVHRARLLIGDTTVLPLFKHWVMTSGAVREEAVLLSFQGLESQEAKSWIAELQQTESHERYTLIAIGAMRERSLLPWVLKKMQEPALARIAGQSVARIAGIDLTEYGLTLDDESIDEKWLELEGDELLPWPNQQKIEQRLAVKAAS</sequence>
<proteinExistence type="predicted"/>
<dbReference type="AlphaFoldDB" id="A0A1Y0IFC6"/>
<gene>
    <name evidence="1" type="ORF">OLMES_4841</name>
</gene>
<keyword evidence="2" id="KW-1185">Reference proteome</keyword>
<organism evidence="1 2">
    <name type="scientific">Oleiphilus messinensis</name>
    <dbReference type="NCBI Taxonomy" id="141451"/>
    <lineage>
        <taxon>Bacteria</taxon>
        <taxon>Pseudomonadati</taxon>
        <taxon>Pseudomonadota</taxon>
        <taxon>Gammaproteobacteria</taxon>
        <taxon>Oceanospirillales</taxon>
        <taxon>Oleiphilaceae</taxon>
        <taxon>Oleiphilus</taxon>
    </lineage>
</organism>
<reference evidence="1 2" key="1">
    <citation type="submission" date="2017-05" db="EMBL/GenBank/DDBJ databases">
        <title>Genomic insights into alkan degradation activity of Oleiphilus messinensis.</title>
        <authorList>
            <person name="Kozyavkin S.A."/>
            <person name="Slesarev A.I."/>
            <person name="Golyshin P.N."/>
            <person name="Korzhenkov A."/>
            <person name="Golyshina O.N."/>
            <person name="Toshchakov S.V."/>
        </authorList>
    </citation>
    <scope>NUCLEOTIDE SEQUENCE [LARGE SCALE GENOMIC DNA]</scope>
    <source>
        <strain evidence="1 2">ME102</strain>
    </source>
</reference>
<name>A0A1Y0IFC6_9GAMM</name>
<dbReference type="OrthoDB" id="8089803at2"/>
<evidence type="ECO:0000313" key="1">
    <source>
        <dbReference type="EMBL" id="ARU58829.1"/>
    </source>
</evidence>
<dbReference type="RefSeq" id="WP_087463565.1">
    <property type="nucleotide sequence ID" value="NZ_CP021425.1"/>
</dbReference>
<accession>A0A1Y0IFC6</accession>
<dbReference type="KEGG" id="ome:OLMES_4841"/>
<dbReference type="Proteomes" id="UP000196027">
    <property type="component" value="Chromosome"/>
</dbReference>
<protein>
    <submittedName>
        <fullName evidence="1">HEAT repeat protein</fullName>
    </submittedName>
</protein>